<dbReference type="EMBL" id="CAUYUJ010003470">
    <property type="protein sequence ID" value="CAK0805488.1"/>
    <property type="molecule type" value="Genomic_DNA"/>
</dbReference>
<reference evidence="2" key="1">
    <citation type="submission" date="2023-10" db="EMBL/GenBank/DDBJ databases">
        <authorList>
            <person name="Chen Y."/>
            <person name="Shah S."/>
            <person name="Dougan E. K."/>
            <person name="Thang M."/>
            <person name="Chan C."/>
        </authorList>
    </citation>
    <scope>NUCLEOTIDE SEQUENCE [LARGE SCALE GENOMIC DNA]</scope>
</reference>
<evidence type="ECO:0000259" key="1">
    <source>
        <dbReference type="PROSITE" id="PS50404"/>
    </source>
</evidence>
<dbReference type="PROSITE" id="PS50404">
    <property type="entry name" value="GST_NTER"/>
    <property type="match status" value="1"/>
</dbReference>
<keyword evidence="3" id="KW-1185">Reference proteome</keyword>
<dbReference type="InterPro" id="IPR036249">
    <property type="entry name" value="Thioredoxin-like_sf"/>
</dbReference>
<gene>
    <name evidence="2" type="ORF">PCOR1329_LOCUS11984</name>
</gene>
<proteinExistence type="predicted"/>
<sequence>KGPAPAIALNHSGLEWRGLFADRADWSNFKQATPWGALPVLEVPGVGKIGHEAAILNYLARISKVLGNMSARDYATSQQLLSESEDIYCALQRVQPTFKAKDKPKAAMVEFWSKDDSAEHNRTQGLKVYARC</sequence>
<feature type="non-terminal residue" evidence="2">
    <location>
        <position position="1"/>
    </location>
</feature>
<dbReference type="Gene3D" id="3.40.30.10">
    <property type="entry name" value="Glutaredoxin"/>
    <property type="match status" value="1"/>
</dbReference>
<feature type="domain" description="GST N-terminal" evidence="1">
    <location>
        <begin position="1"/>
        <end position="67"/>
    </location>
</feature>
<accession>A0ABN9QKN9</accession>
<name>A0ABN9QKN9_9DINO</name>
<dbReference type="InterPro" id="IPR004045">
    <property type="entry name" value="Glutathione_S-Trfase_N"/>
</dbReference>
<evidence type="ECO:0000313" key="2">
    <source>
        <dbReference type="EMBL" id="CAK0805488.1"/>
    </source>
</evidence>
<organism evidence="2 3">
    <name type="scientific">Prorocentrum cordatum</name>
    <dbReference type="NCBI Taxonomy" id="2364126"/>
    <lineage>
        <taxon>Eukaryota</taxon>
        <taxon>Sar</taxon>
        <taxon>Alveolata</taxon>
        <taxon>Dinophyceae</taxon>
        <taxon>Prorocentrales</taxon>
        <taxon>Prorocentraceae</taxon>
        <taxon>Prorocentrum</taxon>
    </lineage>
</organism>
<comment type="caution">
    <text evidence="2">The sequence shown here is derived from an EMBL/GenBank/DDBJ whole genome shotgun (WGS) entry which is preliminary data.</text>
</comment>
<evidence type="ECO:0000313" key="3">
    <source>
        <dbReference type="Proteomes" id="UP001189429"/>
    </source>
</evidence>
<dbReference type="SUPFAM" id="SSF52833">
    <property type="entry name" value="Thioredoxin-like"/>
    <property type="match status" value="1"/>
</dbReference>
<protein>
    <recommendedName>
        <fullName evidence="1">GST N-terminal domain-containing protein</fullName>
    </recommendedName>
</protein>
<dbReference type="Proteomes" id="UP001189429">
    <property type="component" value="Unassembled WGS sequence"/>
</dbReference>